<name>A0A2P2J9A9_RHIMU</name>
<dbReference type="EMBL" id="GGEC01009565">
    <property type="protein sequence ID" value="MBW90048.1"/>
    <property type="molecule type" value="Transcribed_RNA"/>
</dbReference>
<dbReference type="AlphaFoldDB" id="A0A2P2J9A9"/>
<organism evidence="1">
    <name type="scientific">Rhizophora mucronata</name>
    <name type="common">Asiatic mangrove</name>
    <dbReference type="NCBI Taxonomy" id="61149"/>
    <lineage>
        <taxon>Eukaryota</taxon>
        <taxon>Viridiplantae</taxon>
        <taxon>Streptophyta</taxon>
        <taxon>Embryophyta</taxon>
        <taxon>Tracheophyta</taxon>
        <taxon>Spermatophyta</taxon>
        <taxon>Magnoliopsida</taxon>
        <taxon>eudicotyledons</taxon>
        <taxon>Gunneridae</taxon>
        <taxon>Pentapetalae</taxon>
        <taxon>rosids</taxon>
        <taxon>fabids</taxon>
        <taxon>Malpighiales</taxon>
        <taxon>Rhizophoraceae</taxon>
        <taxon>Rhizophora</taxon>
    </lineage>
</organism>
<protein>
    <submittedName>
        <fullName evidence="1">Uncharacterized protein</fullName>
    </submittedName>
</protein>
<sequence>MFFVSCQSGIDFLYIGFSIGPVQTMEIFSFLETRWGGLQAQILRSYNLCHTDAATIRQNLWRDALVSTTQCLPYRKVAFELPIRVPTSSSNQ</sequence>
<evidence type="ECO:0000313" key="1">
    <source>
        <dbReference type="EMBL" id="MBW90048.1"/>
    </source>
</evidence>
<accession>A0A2P2J9A9</accession>
<reference evidence="1" key="1">
    <citation type="submission" date="2018-02" db="EMBL/GenBank/DDBJ databases">
        <title>Rhizophora mucronata_Transcriptome.</title>
        <authorList>
            <person name="Meera S.P."/>
            <person name="Sreeshan A."/>
            <person name="Augustine A."/>
        </authorList>
    </citation>
    <scope>NUCLEOTIDE SEQUENCE</scope>
    <source>
        <tissue evidence="1">Leaf</tissue>
    </source>
</reference>
<proteinExistence type="predicted"/>